<dbReference type="GO" id="GO:0043164">
    <property type="term" value="P:Gram-negative-bacterium-type cell wall biogenesis"/>
    <property type="evidence" value="ECO:0007669"/>
    <property type="project" value="TreeGrafter"/>
</dbReference>
<dbReference type="GO" id="GO:0005886">
    <property type="term" value="C:plasma membrane"/>
    <property type="evidence" value="ECO:0007669"/>
    <property type="project" value="TreeGrafter"/>
</dbReference>
<dbReference type="Gene3D" id="3.40.50.620">
    <property type="entry name" value="HUPs"/>
    <property type="match status" value="1"/>
</dbReference>
<dbReference type="EMBL" id="UINC01152616">
    <property type="protein sequence ID" value="SVD46886.1"/>
    <property type="molecule type" value="Genomic_DNA"/>
</dbReference>
<name>A0A382VK19_9ZZZZ</name>
<dbReference type="PANTHER" id="PTHR30336">
    <property type="entry name" value="INNER MEMBRANE PROTEIN, PROBABLE PERMEASE"/>
    <property type="match status" value="1"/>
</dbReference>
<dbReference type="InterPro" id="IPR014729">
    <property type="entry name" value="Rossmann-like_a/b/a_fold"/>
</dbReference>
<accession>A0A382VK19</accession>
<dbReference type="CDD" id="cd06259">
    <property type="entry name" value="YdcF-like"/>
    <property type="match status" value="1"/>
</dbReference>
<organism evidence="3">
    <name type="scientific">marine metagenome</name>
    <dbReference type="NCBI Taxonomy" id="408172"/>
    <lineage>
        <taxon>unclassified sequences</taxon>
        <taxon>metagenomes</taxon>
        <taxon>ecological metagenomes</taxon>
    </lineage>
</organism>
<evidence type="ECO:0000313" key="3">
    <source>
        <dbReference type="EMBL" id="SVD46886.1"/>
    </source>
</evidence>
<keyword evidence="1" id="KW-1133">Transmembrane helix</keyword>
<dbReference type="Pfam" id="PF02698">
    <property type="entry name" value="DUF218"/>
    <property type="match status" value="1"/>
</dbReference>
<gene>
    <name evidence="3" type="ORF">METZ01_LOCUS399740</name>
</gene>
<keyword evidence="1" id="KW-0812">Transmembrane</keyword>
<dbReference type="InterPro" id="IPR003848">
    <property type="entry name" value="DUF218"/>
</dbReference>
<proteinExistence type="predicted"/>
<evidence type="ECO:0000259" key="2">
    <source>
        <dbReference type="Pfam" id="PF02698"/>
    </source>
</evidence>
<reference evidence="3" key="1">
    <citation type="submission" date="2018-05" db="EMBL/GenBank/DDBJ databases">
        <authorList>
            <person name="Lanie J.A."/>
            <person name="Ng W.-L."/>
            <person name="Kazmierczak K.M."/>
            <person name="Andrzejewski T.M."/>
            <person name="Davidsen T.M."/>
            <person name="Wayne K.J."/>
            <person name="Tettelin H."/>
            <person name="Glass J.I."/>
            <person name="Rusch D."/>
            <person name="Podicherti R."/>
            <person name="Tsui H.-C.T."/>
            <person name="Winkler M.E."/>
        </authorList>
    </citation>
    <scope>NUCLEOTIDE SEQUENCE</scope>
</reference>
<dbReference type="InterPro" id="IPR051599">
    <property type="entry name" value="Cell_Envelope_Assoc"/>
</dbReference>
<feature type="transmembrane region" description="Helical" evidence="1">
    <location>
        <begin position="29"/>
        <end position="52"/>
    </location>
</feature>
<feature type="non-terminal residue" evidence="3">
    <location>
        <position position="1"/>
    </location>
</feature>
<dbReference type="PANTHER" id="PTHR30336:SF4">
    <property type="entry name" value="ENVELOPE BIOGENESIS FACTOR ELYC"/>
    <property type="match status" value="1"/>
</dbReference>
<sequence>NESIQGKVTVAEGWDARLRLLYRVHRRRVTAAIVGIVASFTLVFQTNLPWILAEPLRASEAPSQADAIVVFAGGVGESGEAGGGYQERVRAAVDLYQAGYAPRMIFSSGYEFAFRETAVMRSLAMSQGVPASAIVLETRASNTYENVVFVNELLEEFDSTTILLVSSPYHMWRALLTWEAQASDIEVVPTPVRESQFYRHARGASLEQLKGLGHEYAAISWYWWKGWL</sequence>
<feature type="domain" description="DUF218" evidence="2">
    <location>
        <begin position="66"/>
        <end position="217"/>
    </location>
</feature>
<evidence type="ECO:0000256" key="1">
    <source>
        <dbReference type="SAM" id="Phobius"/>
    </source>
</evidence>
<keyword evidence="1" id="KW-0472">Membrane</keyword>
<protein>
    <recommendedName>
        <fullName evidence="2">DUF218 domain-containing protein</fullName>
    </recommendedName>
</protein>
<dbReference type="AlphaFoldDB" id="A0A382VK19"/>
<dbReference type="GO" id="GO:0000270">
    <property type="term" value="P:peptidoglycan metabolic process"/>
    <property type="evidence" value="ECO:0007669"/>
    <property type="project" value="TreeGrafter"/>
</dbReference>